<dbReference type="GO" id="GO:0030245">
    <property type="term" value="P:cellulose catabolic process"/>
    <property type="evidence" value="ECO:0007669"/>
    <property type="project" value="UniProtKB-KW"/>
</dbReference>
<dbReference type="Pfam" id="PF01270">
    <property type="entry name" value="Glyco_hydro_8"/>
    <property type="match status" value="1"/>
</dbReference>
<dbReference type="InterPro" id="IPR012341">
    <property type="entry name" value="6hp_glycosidase-like_sf"/>
</dbReference>
<evidence type="ECO:0000313" key="9">
    <source>
        <dbReference type="EMBL" id="AOH84731.1"/>
    </source>
</evidence>
<keyword evidence="6" id="KW-0326">Glycosidase</keyword>
<dbReference type="InterPro" id="IPR008928">
    <property type="entry name" value="6-hairpin_glycosidase_sf"/>
</dbReference>
<dbReference type="EC" id="3.2.1.4" evidence="3"/>
<keyword evidence="5" id="KW-0136">Cellulose degradation</keyword>
<dbReference type="OrthoDB" id="9766708at2"/>
<keyword evidence="4" id="KW-0378">Hydrolase</keyword>
<evidence type="ECO:0000256" key="8">
    <source>
        <dbReference type="SAM" id="SignalP"/>
    </source>
</evidence>
<dbReference type="SUPFAM" id="SSF48208">
    <property type="entry name" value="Six-hairpin glycosidases"/>
    <property type="match status" value="1"/>
</dbReference>
<protein>
    <recommendedName>
        <fullName evidence="3">cellulase</fullName>
        <ecNumber evidence="3">3.2.1.4</ecNumber>
    </recommendedName>
</protein>
<evidence type="ECO:0000256" key="2">
    <source>
        <dbReference type="ARBA" id="ARBA00009209"/>
    </source>
</evidence>
<dbReference type="KEGG" id="span:AWL63_12905"/>
<comment type="similarity">
    <text evidence="2">Belongs to the glycosyl hydrolase 8 (cellulase D) family.</text>
</comment>
<dbReference type="EMBL" id="CP014168">
    <property type="protein sequence ID" value="AOH84731.1"/>
    <property type="molecule type" value="Genomic_DNA"/>
</dbReference>
<dbReference type="PRINTS" id="PR00735">
    <property type="entry name" value="GLHYDRLASE8"/>
</dbReference>
<dbReference type="Gene3D" id="1.50.10.10">
    <property type="match status" value="1"/>
</dbReference>
<proteinExistence type="inferred from homology"/>
<keyword evidence="8" id="KW-0732">Signal</keyword>
<accession>A0A1B3ZBC3</accession>
<dbReference type="AlphaFoldDB" id="A0A1B3ZBC3"/>
<keyword evidence="7" id="KW-0624">Polysaccharide degradation</keyword>
<feature type="signal peptide" evidence="8">
    <location>
        <begin position="1"/>
        <end position="27"/>
    </location>
</feature>
<dbReference type="Proteomes" id="UP000094256">
    <property type="component" value="Chromosome"/>
</dbReference>
<keyword evidence="10" id="KW-1185">Reference proteome</keyword>
<feature type="chain" id="PRO_5008556380" description="cellulase" evidence="8">
    <location>
        <begin position="28"/>
        <end position="481"/>
    </location>
</feature>
<keyword evidence="7" id="KW-0119">Carbohydrate metabolism</keyword>
<dbReference type="RefSeq" id="WP_069205281.1">
    <property type="nucleotide sequence ID" value="NZ_CP014168.1"/>
</dbReference>
<evidence type="ECO:0000256" key="6">
    <source>
        <dbReference type="ARBA" id="ARBA00023295"/>
    </source>
</evidence>
<sequence length="481" mass="53240">MAINRPRATILTAAIAAGLLAIGPAFAQPPAPATHFPGDGQGAFKTHRYRDLFAEQLGTKPGAARAKMEAAFQQFFHGDGQEQRVYFETGANANGPLAYITDWANNDARTEGMSYGMMIAVQLGHKREFDALWNWSKTHMLVTDPKNPSVGYFAWSMATDGSPRSTGAAPDGEEYYAMALLFAARRWGNGKGIYDYQAEADRILRGMRHHPLLTGTPPFRIHPGDAPFVEPDVPWPSLNNRAAAAEAAKAGTPWPPYHPDRRPRPVTVGPMVDEAHTMVRFVAETNVEGTDASYHLPAFYELWARWGPVEDRAFWARAADASRAFFVTVTDPKTGLAPDRSHFDGSTMLTRDGKPDPFGYDSWRTVSNWSVDYAWWGKDLRQRVLSDRVQGFLSAQGIDRFADRYTLDGEPLSTRHSPGMLAAAAVGGFAATPGANSKAFLRALWDMPLPTGEQRYFDGMLYLMSMLHCSGEFRIIDGRER</sequence>
<dbReference type="GO" id="GO:0008810">
    <property type="term" value="F:cellulase activity"/>
    <property type="evidence" value="ECO:0007669"/>
    <property type="project" value="UniProtKB-EC"/>
</dbReference>
<evidence type="ECO:0000256" key="3">
    <source>
        <dbReference type="ARBA" id="ARBA00012601"/>
    </source>
</evidence>
<dbReference type="InterPro" id="IPR002037">
    <property type="entry name" value="Glyco_hydro_8"/>
</dbReference>
<gene>
    <name evidence="9" type="ORF">AWL63_12905</name>
</gene>
<comment type="catalytic activity">
    <reaction evidence="1">
        <text>Endohydrolysis of (1-&gt;4)-beta-D-glucosidic linkages in cellulose, lichenin and cereal beta-D-glucans.</text>
        <dbReference type="EC" id="3.2.1.4"/>
    </reaction>
</comment>
<evidence type="ECO:0000313" key="10">
    <source>
        <dbReference type="Proteomes" id="UP000094256"/>
    </source>
</evidence>
<evidence type="ECO:0000256" key="1">
    <source>
        <dbReference type="ARBA" id="ARBA00000966"/>
    </source>
</evidence>
<organism evidence="9 10">
    <name type="scientific">Sphingomonas panacis</name>
    <dbReference type="NCBI Taxonomy" id="1560345"/>
    <lineage>
        <taxon>Bacteria</taxon>
        <taxon>Pseudomonadati</taxon>
        <taxon>Pseudomonadota</taxon>
        <taxon>Alphaproteobacteria</taxon>
        <taxon>Sphingomonadales</taxon>
        <taxon>Sphingomonadaceae</taxon>
        <taxon>Sphingomonas</taxon>
    </lineage>
</organism>
<evidence type="ECO:0000256" key="4">
    <source>
        <dbReference type="ARBA" id="ARBA00022801"/>
    </source>
</evidence>
<evidence type="ECO:0000256" key="7">
    <source>
        <dbReference type="ARBA" id="ARBA00023326"/>
    </source>
</evidence>
<evidence type="ECO:0000256" key="5">
    <source>
        <dbReference type="ARBA" id="ARBA00023001"/>
    </source>
</evidence>
<reference evidence="9 10" key="1">
    <citation type="submission" date="2016-01" db="EMBL/GenBank/DDBJ databases">
        <title>Complete genome and mega plasmid sequence of Sphingomonas panacis DCY99 elicits systemic resistance in rice to Xanthomonas oryzae.</title>
        <authorList>
            <person name="Kim Y.J."/>
            <person name="Yang D.C."/>
            <person name="Sing P."/>
        </authorList>
    </citation>
    <scope>NUCLEOTIDE SEQUENCE [LARGE SCALE GENOMIC DNA]</scope>
    <source>
        <strain evidence="9 10">DCY99</strain>
    </source>
</reference>
<name>A0A1B3ZBC3_9SPHN</name>
<dbReference type="STRING" id="1560345.AWL63_12905"/>